<organism evidence="2 3">
    <name type="scientific">Pavo cristatus</name>
    <name type="common">Indian peafowl</name>
    <name type="synonym">Blue peafowl</name>
    <dbReference type="NCBI Taxonomy" id="9049"/>
    <lineage>
        <taxon>Eukaryota</taxon>
        <taxon>Metazoa</taxon>
        <taxon>Chordata</taxon>
        <taxon>Craniata</taxon>
        <taxon>Vertebrata</taxon>
        <taxon>Euteleostomi</taxon>
        <taxon>Archelosauria</taxon>
        <taxon>Archosauria</taxon>
        <taxon>Dinosauria</taxon>
        <taxon>Saurischia</taxon>
        <taxon>Theropoda</taxon>
        <taxon>Coelurosauria</taxon>
        <taxon>Aves</taxon>
        <taxon>Neognathae</taxon>
        <taxon>Galloanserae</taxon>
        <taxon>Galliformes</taxon>
        <taxon>Phasianidae</taxon>
        <taxon>Phasianinae</taxon>
        <taxon>Pavo</taxon>
    </lineage>
</organism>
<dbReference type="Ensembl" id="ENSPSTT00000002323.1">
    <property type="protein sequence ID" value="ENSPSTP00000002204.1"/>
    <property type="gene ID" value="ENSPSTG00000001682.1"/>
</dbReference>
<dbReference type="PANTHER" id="PTHR36690">
    <property type="entry name" value="PROTEIN FAM237A"/>
    <property type="match status" value="1"/>
</dbReference>
<keyword evidence="1" id="KW-1133">Transmembrane helix</keyword>
<keyword evidence="3" id="KW-1185">Reference proteome</keyword>
<dbReference type="PANTHER" id="PTHR36690:SF1">
    <property type="entry name" value="PROTEIN FAM237B"/>
    <property type="match status" value="1"/>
</dbReference>
<evidence type="ECO:0000313" key="3">
    <source>
        <dbReference type="Proteomes" id="UP000694428"/>
    </source>
</evidence>
<dbReference type="AlphaFoldDB" id="A0A8C9EKW5"/>
<accession>A0A8C9EKW5</accession>
<protein>
    <submittedName>
        <fullName evidence="2">Family with sequence similarity 237 member B</fullName>
    </submittedName>
</protein>
<dbReference type="Proteomes" id="UP000694428">
    <property type="component" value="Unplaced"/>
</dbReference>
<name>A0A8C9EKW5_PAVCR</name>
<evidence type="ECO:0000256" key="1">
    <source>
        <dbReference type="SAM" id="Phobius"/>
    </source>
</evidence>
<keyword evidence="1" id="KW-0472">Membrane</keyword>
<proteinExistence type="predicted"/>
<dbReference type="InterPro" id="IPR040439">
    <property type="entry name" value="FAM237A/B"/>
</dbReference>
<sequence>MFPSIQPIATSTSKSRENEIHDGRITVTLYTFFQVSSWSMEFVWKRRWYLQLGCVLILHLVHANLDYLKEAPASLGQIDHQCWEVSSHGLVEMKKLKVADPVIALWDFMLFLKESPKPKHNELFNDLAQNFWDMYVDCVLSRSHGMGRRQLGLLSPTHFRSKGEDTKIPQQSNVRMKEDKSTAFTVDAETNQLVWFNFLFFFLMLILMETQYIFIH</sequence>
<reference evidence="2" key="1">
    <citation type="submission" date="2025-08" db="UniProtKB">
        <authorList>
            <consortium name="Ensembl"/>
        </authorList>
    </citation>
    <scope>IDENTIFICATION</scope>
</reference>
<reference evidence="2" key="2">
    <citation type="submission" date="2025-09" db="UniProtKB">
        <authorList>
            <consortium name="Ensembl"/>
        </authorList>
    </citation>
    <scope>IDENTIFICATION</scope>
</reference>
<feature type="transmembrane region" description="Helical" evidence="1">
    <location>
        <begin position="194"/>
        <end position="215"/>
    </location>
</feature>
<evidence type="ECO:0000313" key="2">
    <source>
        <dbReference type="Ensembl" id="ENSPSTP00000002204.1"/>
    </source>
</evidence>
<keyword evidence="1" id="KW-0812">Transmembrane</keyword>